<feature type="non-terminal residue" evidence="6">
    <location>
        <position position="1"/>
    </location>
</feature>
<proteinExistence type="inferred from homology"/>
<dbReference type="PRINTS" id="PR00706">
    <property type="entry name" value="PYROGLUPTASE"/>
</dbReference>
<keyword evidence="5" id="KW-0788">Thiol protease</keyword>
<dbReference type="InterPro" id="IPR000816">
    <property type="entry name" value="Peptidase_C15"/>
</dbReference>
<evidence type="ECO:0000256" key="3">
    <source>
        <dbReference type="ARBA" id="ARBA00022670"/>
    </source>
</evidence>
<dbReference type="Gene3D" id="3.40.630.20">
    <property type="entry name" value="Peptidase C15, pyroglutamyl peptidase I-like"/>
    <property type="match status" value="1"/>
</dbReference>
<dbReference type="PIRSF" id="PIRSF015592">
    <property type="entry name" value="Prld-crbxl_pptds"/>
    <property type="match status" value="1"/>
</dbReference>
<dbReference type="EMBL" id="JAAWVO010004691">
    <property type="protein sequence ID" value="MBN3312359.1"/>
    <property type="molecule type" value="Genomic_DNA"/>
</dbReference>
<comment type="caution">
    <text evidence="6">The sequence shown here is derived from an EMBL/GenBank/DDBJ whole genome shotgun (WGS) entry which is preliminary data.</text>
</comment>
<dbReference type="GO" id="GO:0016920">
    <property type="term" value="F:pyroglutamyl-peptidase activity"/>
    <property type="evidence" value="ECO:0007669"/>
    <property type="project" value="InterPro"/>
</dbReference>
<dbReference type="InterPro" id="IPR016125">
    <property type="entry name" value="Peptidase_C15-like"/>
</dbReference>
<evidence type="ECO:0000256" key="1">
    <source>
        <dbReference type="ARBA" id="ARBA00006641"/>
    </source>
</evidence>
<evidence type="ECO:0000313" key="6">
    <source>
        <dbReference type="EMBL" id="MBN3312359.1"/>
    </source>
</evidence>
<dbReference type="Pfam" id="PF01470">
    <property type="entry name" value="Peptidase_C15"/>
    <property type="match status" value="1"/>
</dbReference>
<feature type="non-terminal residue" evidence="6">
    <location>
        <position position="219"/>
    </location>
</feature>
<dbReference type="Proteomes" id="UP000736164">
    <property type="component" value="Unassembled WGS sequence"/>
</dbReference>
<gene>
    <name evidence="6" type="primary">Pgpep1_0</name>
    <name evidence="6" type="ORF">GTO95_0010207</name>
</gene>
<reference evidence="6" key="1">
    <citation type="journal article" date="2021" name="Cell">
        <title>Tracing the genetic footprints of vertebrate landing in non-teleost ray-finned fishes.</title>
        <authorList>
            <person name="Bi X."/>
            <person name="Wang K."/>
            <person name="Yang L."/>
            <person name="Pan H."/>
            <person name="Jiang H."/>
            <person name="Wei Q."/>
            <person name="Fang M."/>
            <person name="Yu H."/>
            <person name="Zhu C."/>
            <person name="Cai Y."/>
            <person name="He Y."/>
            <person name="Gan X."/>
            <person name="Zeng H."/>
            <person name="Yu D."/>
            <person name="Zhu Y."/>
            <person name="Jiang H."/>
            <person name="Qiu Q."/>
            <person name="Yang H."/>
            <person name="Zhang Y.E."/>
            <person name="Wang W."/>
            <person name="Zhu M."/>
            <person name="He S."/>
            <person name="Zhang G."/>
        </authorList>
    </citation>
    <scope>NUCLEOTIDE SEQUENCE</scope>
    <source>
        <strain evidence="6">Allg_001</strain>
    </source>
</reference>
<keyword evidence="7" id="KW-1185">Reference proteome</keyword>
<sequence>HGDSSESVLFSGFGPFRQYLFNPSWPAVQGLKMSGLREDVEIHIKELPVSYRKAQELVVLLWKTFSPQLAIHVGIAPGSSAIILEQSGKNEGYKSRDVCGTCPADGRCVVGGPERIDSVIEMKSLARRLRSRGLDVIYSRDAGRYLCDFVYYTSLYQGKGRAALVHVPASGSLASTQTLVPILRDIVHALLQQLQGAAGSEERLKTDAVETSGVSVVKL</sequence>
<dbReference type="PANTHER" id="PTHR23402">
    <property type="entry name" value="PROTEASE FAMILY C15 PYROGLUTAMYL-PEPTIDASE I-RELATED"/>
    <property type="match status" value="1"/>
</dbReference>
<evidence type="ECO:0000256" key="4">
    <source>
        <dbReference type="ARBA" id="ARBA00022801"/>
    </source>
</evidence>
<protein>
    <submittedName>
        <fullName evidence="6">PGPI peptidase</fullName>
    </submittedName>
</protein>
<dbReference type="GO" id="GO:0005829">
    <property type="term" value="C:cytosol"/>
    <property type="evidence" value="ECO:0007669"/>
    <property type="project" value="InterPro"/>
</dbReference>
<comment type="similarity">
    <text evidence="1">Belongs to the peptidase C15 family.</text>
</comment>
<dbReference type="PANTHER" id="PTHR23402:SF1">
    <property type="entry name" value="PYROGLUTAMYL-PEPTIDASE I"/>
    <property type="match status" value="1"/>
</dbReference>
<evidence type="ECO:0000256" key="5">
    <source>
        <dbReference type="ARBA" id="ARBA00022807"/>
    </source>
</evidence>
<keyword evidence="4" id="KW-0378">Hydrolase</keyword>
<dbReference type="SUPFAM" id="SSF53182">
    <property type="entry name" value="Pyrrolidone carboxyl peptidase (pyroglutamate aminopeptidase)"/>
    <property type="match status" value="1"/>
</dbReference>
<dbReference type="InterPro" id="IPR036440">
    <property type="entry name" value="Peptidase_C15-like_sf"/>
</dbReference>
<organism evidence="6 7">
    <name type="scientific">Atractosteus spatula</name>
    <name type="common">Alligator gar</name>
    <name type="synonym">Lepisosteus spatula</name>
    <dbReference type="NCBI Taxonomy" id="7917"/>
    <lineage>
        <taxon>Eukaryota</taxon>
        <taxon>Metazoa</taxon>
        <taxon>Chordata</taxon>
        <taxon>Craniata</taxon>
        <taxon>Vertebrata</taxon>
        <taxon>Euteleostomi</taxon>
        <taxon>Actinopterygii</taxon>
        <taxon>Neopterygii</taxon>
        <taxon>Holostei</taxon>
        <taxon>Semionotiformes</taxon>
        <taxon>Lepisosteidae</taxon>
        <taxon>Atractosteus</taxon>
    </lineage>
</organism>
<name>A0A8J7NDJ3_ATRSP</name>
<evidence type="ECO:0000313" key="7">
    <source>
        <dbReference type="Proteomes" id="UP000736164"/>
    </source>
</evidence>
<dbReference type="CDD" id="cd00501">
    <property type="entry name" value="Peptidase_C15"/>
    <property type="match status" value="1"/>
</dbReference>
<dbReference type="GO" id="GO:0006508">
    <property type="term" value="P:proteolysis"/>
    <property type="evidence" value="ECO:0007669"/>
    <property type="project" value="UniProtKB-KW"/>
</dbReference>
<keyword evidence="2" id="KW-0963">Cytoplasm</keyword>
<dbReference type="FunFam" id="3.40.630.20:FF:000016">
    <property type="entry name" value="Pyroglutamyl-peptidase I-like"/>
    <property type="match status" value="1"/>
</dbReference>
<keyword evidence="3" id="KW-0645">Protease</keyword>
<accession>A0A8J7NDJ3</accession>
<evidence type="ECO:0000256" key="2">
    <source>
        <dbReference type="ARBA" id="ARBA00022490"/>
    </source>
</evidence>
<dbReference type="AlphaFoldDB" id="A0A8J7NDJ3"/>